<evidence type="ECO:0000259" key="6">
    <source>
        <dbReference type="Pfam" id="PF05175"/>
    </source>
</evidence>
<sequence length="296" mass="32794">MLSIEQARSHIQRSIAHLYSPQECRFIALDLLGTLLSLSRSQVLLADDKCLLSLEKEEQLKQAIFRLQSGEPIQYIQGSVEFGSLQLSVGKGVLIPRPETEEMVALILEEMRGKKGLGYIDIGTGSGCIALSLAYGLPESTGFALEKSDEAITIAHSNIQYYQEKKAISPLQLIEGDLFSPSDWLTSVTANIDIVVSNPPYIQPIESKDMAQHVLNSEPSMALFAPEENALYFYEGIIRLCHVLPLAPKARLYVEINALLGEETKQLFEADSLFQDVQLRQDLSGHNRFVTATIIA</sequence>
<dbReference type="PROSITE" id="PS00092">
    <property type="entry name" value="N6_MTASE"/>
    <property type="match status" value="1"/>
</dbReference>
<dbReference type="Pfam" id="PF05175">
    <property type="entry name" value="MTS"/>
    <property type="match status" value="1"/>
</dbReference>
<dbReference type="InterPro" id="IPR002052">
    <property type="entry name" value="DNA_methylase_N6_adenine_CS"/>
</dbReference>
<dbReference type="GO" id="GO:0102559">
    <property type="term" value="F:peptide chain release factor N(5)-glutamine methyltransferase activity"/>
    <property type="evidence" value="ECO:0007669"/>
    <property type="project" value="UniProtKB-EC"/>
</dbReference>
<dbReference type="GO" id="GO:0032259">
    <property type="term" value="P:methylation"/>
    <property type="evidence" value="ECO:0007669"/>
    <property type="project" value="UniProtKB-KW"/>
</dbReference>
<evidence type="ECO:0000256" key="5">
    <source>
        <dbReference type="ARBA" id="ARBA00048391"/>
    </source>
</evidence>
<reference evidence="8 9" key="1">
    <citation type="submission" date="2014-08" db="EMBL/GenBank/DDBJ databases">
        <title>Porphyromonas gingivicanis strain:COT-022_OH1391 Genome sequencing.</title>
        <authorList>
            <person name="Wallis C."/>
            <person name="Deusch O."/>
            <person name="O'Flynn C."/>
            <person name="Davis I."/>
            <person name="Jospin G."/>
            <person name="Darling A.E."/>
            <person name="Coil D.A."/>
            <person name="Alexiev A."/>
            <person name="Horsfall A."/>
            <person name="Kirkwood N."/>
            <person name="Harris S."/>
            <person name="Eisen J.A."/>
        </authorList>
    </citation>
    <scope>NUCLEOTIDE SEQUENCE [LARGE SCALE GENOMIC DNA]</scope>
    <source>
        <strain evidence="9">COT-022 OH1391</strain>
    </source>
</reference>
<dbReference type="NCBIfam" id="TIGR00536">
    <property type="entry name" value="hemK_fam"/>
    <property type="match status" value="1"/>
</dbReference>
<dbReference type="Proteomes" id="UP000030134">
    <property type="component" value="Unassembled WGS sequence"/>
</dbReference>
<dbReference type="InterPro" id="IPR019874">
    <property type="entry name" value="RF_methyltr_PrmC"/>
</dbReference>
<feature type="domain" description="Release factor glutamine methyltransferase N-terminal" evidence="7">
    <location>
        <begin position="28"/>
        <end position="78"/>
    </location>
</feature>
<dbReference type="NCBIfam" id="TIGR03534">
    <property type="entry name" value="RF_mod_PrmC"/>
    <property type="match status" value="1"/>
</dbReference>
<comment type="caution">
    <text evidence="8">The sequence shown here is derived from an EMBL/GenBank/DDBJ whole genome shotgun (WGS) entry which is preliminary data.</text>
</comment>
<dbReference type="Gene3D" id="1.10.8.10">
    <property type="entry name" value="DNA helicase RuvA subunit, C-terminal domain"/>
    <property type="match status" value="1"/>
</dbReference>
<dbReference type="RefSeq" id="WP_025842392.1">
    <property type="nucleotide sequence ID" value="NZ_JQZW01000008.1"/>
</dbReference>
<protein>
    <recommendedName>
        <fullName evidence="1">peptide chain release factor N(5)-glutamine methyltransferase</fullName>
        <ecNumber evidence="1">2.1.1.297</ecNumber>
    </recommendedName>
</protein>
<dbReference type="Gene3D" id="3.40.50.150">
    <property type="entry name" value="Vaccinia Virus protein VP39"/>
    <property type="match status" value="1"/>
</dbReference>
<dbReference type="SUPFAM" id="SSF53335">
    <property type="entry name" value="S-adenosyl-L-methionine-dependent methyltransferases"/>
    <property type="match status" value="1"/>
</dbReference>
<evidence type="ECO:0000256" key="4">
    <source>
        <dbReference type="ARBA" id="ARBA00022691"/>
    </source>
</evidence>
<dbReference type="OrthoDB" id="9800643at2"/>
<keyword evidence="4" id="KW-0949">S-adenosyl-L-methionine</keyword>
<evidence type="ECO:0000313" key="8">
    <source>
        <dbReference type="EMBL" id="KGN98131.1"/>
    </source>
</evidence>
<evidence type="ECO:0000313" key="9">
    <source>
        <dbReference type="Proteomes" id="UP000030134"/>
    </source>
</evidence>
<name>A0A0A2G4F1_9PORP</name>
<dbReference type="CDD" id="cd02440">
    <property type="entry name" value="AdoMet_MTases"/>
    <property type="match status" value="1"/>
</dbReference>
<organism evidence="8 9">
    <name type="scientific">Porphyromonas gingivicanis</name>
    <dbReference type="NCBI Taxonomy" id="266762"/>
    <lineage>
        <taxon>Bacteria</taxon>
        <taxon>Pseudomonadati</taxon>
        <taxon>Bacteroidota</taxon>
        <taxon>Bacteroidia</taxon>
        <taxon>Bacteroidales</taxon>
        <taxon>Porphyromonadaceae</taxon>
        <taxon>Porphyromonas</taxon>
    </lineage>
</organism>
<dbReference type="Pfam" id="PF17827">
    <property type="entry name" value="PrmC_N"/>
    <property type="match status" value="1"/>
</dbReference>
<dbReference type="PANTHER" id="PTHR18895:SF74">
    <property type="entry name" value="MTRF1L RELEASE FACTOR GLUTAMINE METHYLTRANSFERASE"/>
    <property type="match status" value="1"/>
</dbReference>
<dbReference type="InterPro" id="IPR040758">
    <property type="entry name" value="PrmC_N"/>
</dbReference>
<evidence type="ECO:0000259" key="7">
    <source>
        <dbReference type="Pfam" id="PF17827"/>
    </source>
</evidence>
<gene>
    <name evidence="8" type="ORF">HQ36_04260</name>
</gene>
<evidence type="ECO:0000256" key="2">
    <source>
        <dbReference type="ARBA" id="ARBA00022603"/>
    </source>
</evidence>
<dbReference type="PANTHER" id="PTHR18895">
    <property type="entry name" value="HEMK METHYLTRANSFERASE"/>
    <property type="match status" value="1"/>
</dbReference>
<evidence type="ECO:0000256" key="1">
    <source>
        <dbReference type="ARBA" id="ARBA00012771"/>
    </source>
</evidence>
<comment type="catalytic activity">
    <reaction evidence="5">
        <text>L-glutaminyl-[peptide chain release factor] + S-adenosyl-L-methionine = N(5)-methyl-L-glutaminyl-[peptide chain release factor] + S-adenosyl-L-homocysteine + H(+)</text>
        <dbReference type="Rhea" id="RHEA:42896"/>
        <dbReference type="Rhea" id="RHEA-COMP:10271"/>
        <dbReference type="Rhea" id="RHEA-COMP:10272"/>
        <dbReference type="ChEBI" id="CHEBI:15378"/>
        <dbReference type="ChEBI" id="CHEBI:30011"/>
        <dbReference type="ChEBI" id="CHEBI:57856"/>
        <dbReference type="ChEBI" id="CHEBI:59789"/>
        <dbReference type="ChEBI" id="CHEBI:61891"/>
        <dbReference type="EC" id="2.1.1.297"/>
    </reaction>
</comment>
<dbReference type="GO" id="GO:0003676">
    <property type="term" value="F:nucleic acid binding"/>
    <property type="evidence" value="ECO:0007669"/>
    <property type="project" value="InterPro"/>
</dbReference>
<keyword evidence="3" id="KW-0808">Transferase</keyword>
<feature type="domain" description="Methyltransferase small" evidence="6">
    <location>
        <begin position="105"/>
        <end position="214"/>
    </location>
</feature>
<dbReference type="InterPro" id="IPR004556">
    <property type="entry name" value="HemK-like"/>
</dbReference>
<dbReference type="InterPro" id="IPR050320">
    <property type="entry name" value="N5-glutamine_MTase"/>
</dbReference>
<proteinExistence type="predicted"/>
<keyword evidence="2" id="KW-0489">Methyltransferase</keyword>
<dbReference type="InterPro" id="IPR029063">
    <property type="entry name" value="SAM-dependent_MTases_sf"/>
</dbReference>
<dbReference type="InterPro" id="IPR007848">
    <property type="entry name" value="Small_mtfrase_dom"/>
</dbReference>
<dbReference type="eggNOG" id="COG2890">
    <property type="taxonomic scope" value="Bacteria"/>
</dbReference>
<evidence type="ECO:0000256" key="3">
    <source>
        <dbReference type="ARBA" id="ARBA00022679"/>
    </source>
</evidence>
<dbReference type="STRING" id="266762.HQ36_04260"/>
<dbReference type="EC" id="2.1.1.297" evidence="1"/>
<accession>A0A0A2G4F1</accession>
<dbReference type="AlphaFoldDB" id="A0A0A2G4F1"/>
<dbReference type="EMBL" id="JQZW01000008">
    <property type="protein sequence ID" value="KGN98131.1"/>
    <property type="molecule type" value="Genomic_DNA"/>
</dbReference>
<keyword evidence="9" id="KW-1185">Reference proteome</keyword>